<feature type="compositionally biased region" description="Low complexity" evidence="1">
    <location>
        <begin position="73"/>
        <end position="102"/>
    </location>
</feature>
<dbReference type="RefSeq" id="WP_249472666.1">
    <property type="nucleotide sequence ID" value="NZ_JAMBEP010000001.1"/>
</dbReference>
<dbReference type="PANTHER" id="PTHR38687:SF1">
    <property type="entry name" value="CELL DIVISION PROTEIN DEDD"/>
    <property type="match status" value="1"/>
</dbReference>
<dbReference type="InterPro" id="IPR052521">
    <property type="entry name" value="Cell_div_SPOR-domain"/>
</dbReference>
<evidence type="ECO:0000256" key="1">
    <source>
        <dbReference type="SAM" id="MobiDB-lite"/>
    </source>
</evidence>
<dbReference type="InterPro" id="IPR007730">
    <property type="entry name" value="SPOR-like_dom"/>
</dbReference>
<keyword evidence="2" id="KW-0812">Transmembrane</keyword>
<organism evidence="4 5">
    <name type="scientific">Luteimonas galliterrae</name>
    <dbReference type="NCBI Taxonomy" id="2940486"/>
    <lineage>
        <taxon>Bacteria</taxon>
        <taxon>Pseudomonadati</taxon>
        <taxon>Pseudomonadota</taxon>
        <taxon>Gammaproteobacteria</taxon>
        <taxon>Lysobacterales</taxon>
        <taxon>Lysobacteraceae</taxon>
        <taxon>Luteimonas</taxon>
    </lineage>
</organism>
<accession>A0ABT0MJ84</accession>
<sequence>MEPALKQRLWGAVILVALAVIFLPMLIQGPAPDSGVSDVPLTMPDAPAGQYETRELPLVTPGEAPEGGAVGLTTTTPHPDAADPATPAAPGSAASTAQSAAAESVSKPVPLGADGVSEPAALPAETTSAPAAAQLPAPSASGDYAVNLGSFASAANAEGVVRALKQSQLPGYSEPSTVNGRSGYRVRVGPYATRADAEAARLRAQQSRGDLRGSVVVLDAEPLASKPSPPSTVQPAAAKPVASAPAPAAAGTGYAVQLGAFSKAAEANAMRDRLRAAGFSAFVEQVNTDKGMLSRVRVGPVVGRGEADQLKSQVKAKTGMDGIVRPHP</sequence>
<feature type="region of interest" description="Disordered" evidence="1">
    <location>
        <begin position="309"/>
        <end position="328"/>
    </location>
</feature>
<name>A0ABT0MJ84_9GAMM</name>
<dbReference type="PANTHER" id="PTHR38687">
    <property type="entry name" value="CELL DIVISION PROTEIN DEDD-RELATED"/>
    <property type="match status" value="1"/>
</dbReference>
<feature type="domain" description="SPOR" evidence="3">
    <location>
        <begin position="248"/>
        <end position="327"/>
    </location>
</feature>
<dbReference type="Pfam" id="PF05036">
    <property type="entry name" value="SPOR"/>
    <property type="match status" value="2"/>
</dbReference>
<dbReference type="Proteomes" id="UP001431217">
    <property type="component" value="Unassembled WGS sequence"/>
</dbReference>
<keyword evidence="5" id="KW-1185">Reference proteome</keyword>
<feature type="transmembrane region" description="Helical" evidence="2">
    <location>
        <begin position="9"/>
        <end position="27"/>
    </location>
</feature>
<dbReference type="InterPro" id="IPR036680">
    <property type="entry name" value="SPOR-like_sf"/>
</dbReference>
<feature type="domain" description="SPOR" evidence="3">
    <location>
        <begin position="138"/>
        <end position="218"/>
    </location>
</feature>
<dbReference type="PROSITE" id="PS51724">
    <property type="entry name" value="SPOR"/>
    <property type="match status" value="2"/>
</dbReference>
<comment type="caution">
    <text evidence="4">The sequence shown here is derived from an EMBL/GenBank/DDBJ whole genome shotgun (WGS) entry which is preliminary data.</text>
</comment>
<keyword evidence="2" id="KW-1133">Transmembrane helix</keyword>
<keyword evidence="2" id="KW-0472">Membrane</keyword>
<proteinExistence type="predicted"/>
<protein>
    <submittedName>
        <fullName evidence="4">SPOR domain-containing protein</fullName>
    </submittedName>
</protein>
<dbReference type="Gene3D" id="3.30.70.1070">
    <property type="entry name" value="Sporulation related repeat"/>
    <property type="match status" value="2"/>
</dbReference>
<evidence type="ECO:0000259" key="3">
    <source>
        <dbReference type="PROSITE" id="PS51724"/>
    </source>
</evidence>
<gene>
    <name evidence="4" type="ORF">M2650_06635</name>
</gene>
<dbReference type="SUPFAM" id="SSF110997">
    <property type="entry name" value="Sporulation related repeat"/>
    <property type="match status" value="2"/>
</dbReference>
<feature type="region of interest" description="Disordered" evidence="1">
    <location>
        <begin position="59"/>
        <end position="129"/>
    </location>
</feature>
<evidence type="ECO:0000313" key="5">
    <source>
        <dbReference type="Proteomes" id="UP001431217"/>
    </source>
</evidence>
<evidence type="ECO:0000313" key="4">
    <source>
        <dbReference type="EMBL" id="MCL1634309.1"/>
    </source>
</evidence>
<dbReference type="EMBL" id="JAMBEP010000001">
    <property type="protein sequence ID" value="MCL1634309.1"/>
    <property type="molecule type" value="Genomic_DNA"/>
</dbReference>
<evidence type="ECO:0000256" key="2">
    <source>
        <dbReference type="SAM" id="Phobius"/>
    </source>
</evidence>
<reference evidence="4 5" key="1">
    <citation type="submission" date="2022-05" db="EMBL/GenBank/DDBJ databases">
        <title>Luteimonas sp. SX5, whole genome shotgun sequencing project.</title>
        <authorList>
            <person name="Zhao G."/>
            <person name="Shen L."/>
        </authorList>
    </citation>
    <scope>NUCLEOTIDE SEQUENCE [LARGE SCALE GENOMIC DNA]</scope>
    <source>
        <strain evidence="4 5">SX5</strain>
    </source>
</reference>